<dbReference type="Proteomes" id="UP000663880">
    <property type="component" value="Unassembled WGS sequence"/>
</dbReference>
<dbReference type="PANTHER" id="PTHR25462:SF296">
    <property type="entry name" value="MEIOTIC P26, ISOFORM F"/>
    <property type="match status" value="1"/>
</dbReference>
<keyword evidence="3" id="KW-0862">Zinc</keyword>
<dbReference type="PROSITE" id="PS00518">
    <property type="entry name" value="ZF_RING_1"/>
    <property type="match status" value="1"/>
</dbReference>
<sequence length="110" mass="12259">MSEKLKKKPGLFSIKRWNSQKNDHPISEQSSPIMSPPVLSRSTSVDKKLPANGINDLVQCALCLELLNTPKMLPCQHTFCLACLKVYVADLAVVSCPLCHTRIQTTPQFH</sequence>
<dbReference type="PANTHER" id="PTHR25462">
    <property type="entry name" value="BONUS, ISOFORM C-RELATED"/>
    <property type="match status" value="1"/>
</dbReference>
<evidence type="ECO:0000256" key="5">
    <source>
        <dbReference type="SAM" id="MobiDB-lite"/>
    </source>
</evidence>
<reference evidence="7" key="1">
    <citation type="submission" date="2021-02" db="EMBL/GenBank/DDBJ databases">
        <authorList>
            <person name="Steward A R."/>
        </authorList>
    </citation>
    <scope>NUCLEOTIDE SEQUENCE</scope>
</reference>
<dbReference type="SMART" id="SM00184">
    <property type="entry name" value="RING"/>
    <property type="match status" value="1"/>
</dbReference>
<comment type="caution">
    <text evidence="7">The sequence shown here is derived from an EMBL/GenBank/DDBJ whole genome shotgun (WGS) entry which is preliminary data.</text>
</comment>
<dbReference type="InterPro" id="IPR047153">
    <property type="entry name" value="TRIM45/56/19-like"/>
</dbReference>
<dbReference type="EMBL" id="CAJOBZ010000006">
    <property type="protein sequence ID" value="CAF4806878.1"/>
    <property type="molecule type" value="Genomic_DNA"/>
</dbReference>
<proteinExistence type="predicted"/>
<evidence type="ECO:0000256" key="4">
    <source>
        <dbReference type="PROSITE-ProRule" id="PRU00175"/>
    </source>
</evidence>
<gene>
    <name evidence="7" type="ORF">PMACD_LOCUS3794</name>
</gene>
<accession>A0A821PNK3</accession>
<dbReference type="OrthoDB" id="654191at2759"/>
<evidence type="ECO:0000256" key="2">
    <source>
        <dbReference type="ARBA" id="ARBA00022771"/>
    </source>
</evidence>
<dbReference type="PROSITE" id="PS50089">
    <property type="entry name" value="ZF_RING_2"/>
    <property type="match status" value="1"/>
</dbReference>
<dbReference type="InterPro" id="IPR017907">
    <property type="entry name" value="Znf_RING_CS"/>
</dbReference>
<evidence type="ECO:0000259" key="6">
    <source>
        <dbReference type="PROSITE" id="PS50089"/>
    </source>
</evidence>
<dbReference type="SUPFAM" id="SSF57850">
    <property type="entry name" value="RING/U-box"/>
    <property type="match status" value="1"/>
</dbReference>
<dbReference type="InterPro" id="IPR027370">
    <property type="entry name" value="Znf-RING_euk"/>
</dbReference>
<protein>
    <recommendedName>
        <fullName evidence="6">RING-type domain-containing protein</fullName>
    </recommendedName>
</protein>
<keyword evidence="8" id="KW-1185">Reference proteome</keyword>
<evidence type="ECO:0000256" key="3">
    <source>
        <dbReference type="ARBA" id="ARBA00022833"/>
    </source>
</evidence>
<dbReference type="InterPro" id="IPR001841">
    <property type="entry name" value="Znf_RING"/>
</dbReference>
<dbReference type="InterPro" id="IPR013083">
    <property type="entry name" value="Znf_RING/FYVE/PHD"/>
</dbReference>
<dbReference type="GO" id="GO:0008270">
    <property type="term" value="F:zinc ion binding"/>
    <property type="evidence" value="ECO:0007669"/>
    <property type="project" value="UniProtKB-KW"/>
</dbReference>
<feature type="region of interest" description="Disordered" evidence="5">
    <location>
        <begin position="1"/>
        <end position="41"/>
    </location>
</feature>
<name>A0A821PNK3_9NEOP</name>
<dbReference type="AlphaFoldDB" id="A0A821PNK3"/>
<dbReference type="Pfam" id="PF13445">
    <property type="entry name" value="zf-RING_UBOX"/>
    <property type="match status" value="1"/>
</dbReference>
<dbReference type="Gene3D" id="3.30.40.10">
    <property type="entry name" value="Zinc/RING finger domain, C3HC4 (zinc finger)"/>
    <property type="match status" value="1"/>
</dbReference>
<keyword evidence="2 4" id="KW-0863">Zinc-finger</keyword>
<organism evidence="7 8">
    <name type="scientific">Pieris macdunnoughi</name>
    <dbReference type="NCBI Taxonomy" id="345717"/>
    <lineage>
        <taxon>Eukaryota</taxon>
        <taxon>Metazoa</taxon>
        <taxon>Ecdysozoa</taxon>
        <taxon>Arthropoda</taxon>
        <taxon>Hexapoda</taxon>
        <taxon>Insecta</taxon>
        <taxon>Pterygota</taxon>
        <taxon>Neoptera</taxon>
        <taxon>Endopterygota</taxon>
        <taxon>Lepidoptera</taxon>
        <taxon>Glossata</taxon>
        <taxon>Ditrysia</taxon>
        <taxon>Papilionoidea</taxon>
        <taxon>Pieridae</taxon>
        <taxon>Pierinae</taxon>
        <taxon>Pieris</taxon>
    </lineage>
</organism>
<evidence type="ECO:0000313" key="8">
    <source>
        <dbReference type="Proteomes" id="UP000663880"/>
    </source>
</evidence>
<keyword evidence="1" id="KW-0479">Metal-binding</keyword>
<evidence type="ECO:0000256" key="1">
    <source>
        <dbReference type="ARBA" id="ARBA00022723"/>
    </source>
</evidence>
<feature type="domain" description="RING-type" evidence="6">
    <location>
        <begin position="60"/>
        <end position="100"/>
    </location>
</feature>
<evidence type="ECO:0000313" key="7">
    <source>
        <dbReference type="EMBL" id="CAF4806878.1"/>
    </source>
</evidence>